<dbReference type="AlphaFoldDB" id="A0A8H7V2R7"/>
<evidence type="ECO:0000313" key="2">
    <source>
        <dbReference type="Proteomes" id="UP000650833"/>
    </source>
</evidence>
<accession>A0A8H7V2R7</accession>
<organism evidence="1 2">
    <name type="scientific">Mucor plumbeus</name>
    <dbReference type="NCBI Taxonomy" id="97098"/>
    <lineage>
        <taxon>Eukaryota</taxon>
        <taxon>Fungi</taxon>
        <taxon>Fungi incertae sedis</taxon>
        <taxon>Mucoromycota</taxon>
        <taxon>Mucoromycotina</taxon>
        <taxon>Mucoromycetes</taxon>
        <taxon>Mucorales</taxon>
        <taxon>Mucorineae</taxon>
        <taxon>Mucoraceae</taxon>
        <taxon>Mucor</taxon>
    </lineage>
</organism>
<comment type="caution">
    <text evidence="1">The sequence shown here is derived from an EMBL/GenBank/DDBJ whole genome shotgun (WGS) entry which is preliminary data.</text>
</comment>
<dbReference type="Proteomes" id="UP000650833">
    <property type="component" value="Unassembled WGS sequence"/>
</dbReference>
<name>A0A8H7V2R7_9FUNG</name>
<gene>
    <name evidence="1" type="ORF">INT46_000598</name>
</gene>
<reference evidence="1" key="1">
    <citation type="submission" date="2020-12" db="EMBL/GenBank/DDBJ databases">
        <title>Metabolic potential, ecology and presence of endohyphal bacteria is reflected in genomic diversity of Mucoromycotina.</title>
        <authorList>
            <person name="Muszewska A."/>
            <person name="Okrasinska A."/>
            <person name="Steczkiewicz K."/>
            <person name="Drgas O."/>
            <person name="Orlowska M."/>
            <person name="Perlinska-Lenart U."/>
            <person name="Aleksandrzak-Piekarczyk T."/>
            <person name="Szatraj K."/>
            <person name="Zielenkiewicz U."/>
            <person name="Pilsyk S."/>
            <person name="Malc E."/>
            <person name="Mieczkowski P."/>
            <person name="Kruszewska J.S."/>
            <person name="Biernat P."/>
            <person name="Pawlowska J."/>
        </authorList>
    </citation>
    <scope>NUCLEOTIDE SEQUENCE</scope>
    <source>
        <strain evidence="1">CBS 226.32</strain>
    </source>
</reference>
<dbReference type="OrthoDB" id="2275798at2759"/>
<evidence type="ECO:0000313" key="1">
    <source>
        <dbReference type="EMBL" id="KAG2203332.1"/>
    </source>
</evidence>
<protein>
    <submittedName>
        <fullName evidence="1">Uncharacterized protein</fullName>
    </submittedName>
</protein>
<sequence length="166" mass="19102">MDLDVVSGEDQEFIDNDAAHDPAWVYDYGSMQDIGPNSYNASELISMELYDLVNEYNIPREAYYNLVMLINTRIRGRNPKVLNGPEEEHLIKDQSTLTAHRYDVCPSGCMLFHLDDKSTSCYYCYDQRFDNSNKPLSTMKSMSLGDIILRLLANPITRQDFKHQSS</sequence>
<proteinExistence type="predicted"/>
<keyword evidence="2" id="KW-1185">Reference proteome</keyword>
<dbReference type="EMBL" id="JAEPRC010000230">
    <property type="protein sequence ID" value="KAG2203332.1"/>
    <property type="molecule type" value="Genomic_DNA"/>
</dbReference>